<dbReference type="Gene3D" id="2.60.40.420">
    <property type="entry name" value="Cupredoxins - blue copper proteins"/>
    <property type="match status" value="1"/>
</dbReference>
<feature type="transmembrane region" description="Helical" evidence="19">
    <location>
        <begin position="60"/>
        <end position="82"/>
    </location>
</feature>
<gene>
    <name evidence="23" type="primary">coxB</name>
    <name evidence="23" type="ORF">CC99x_001030</name>
</gene>
<evidence type="ECO:0000256" key="3">
    <source>
        <dbReference type="ARBA" id="ARBA00022448"/>
    </source>
</evidence>
<evidence type="ECO:0000256" key="9">
    <source>
        <dbReference type="ARBA" id="ARBA00022982"/>
    </source>
</evidence>
<keyword evidence="9 17" id="KW-0249">Electron transport</keyword>
<dbReference type="InterPro" id="IPR011759">
    <property type="entry name" value="Cyt_c_oxidase_su2_TM_dom"/>
</dbReference>
<evidence type="ECO:0000256" key="17">
    <source>
        <dbReference type="RuleBase" id="RU000456"/>
    </source>
</evidence>
<comment type="caution">
    <text evidence="23">The sequence shown here is derived from an EMBL/GenBank/DDBJ whole genome shotgun (WGS) entry which is preliminary data.</text>
</comment>
<evidence type="ECO:0000256" key="2">
    <source>
        <dbReference type="ARBA" id="ARBA00007866"/>
    </source>
</evidence>
<protein>
    <recommendedName>
        <fullName evidence="18">Cytochrome c oxidase subunit 2</fullName>
        <ecNumber evidence="18">7.1.1.9</ecNumber>
    </recommendedName>
</protein>
<evidence type="ECO:0000256" key="18">
    <source>
        <dbReference type="RuleBase" id="RU004024"/>
    </source>
</evidence>
<evidence type="ECO:0000256" key="6">
    <source>
        <dbReference type="ARBA" id="ARBA00022692"/>
    </source>
</evidence>
<dbReference type="InterPro" id="IPR002429">
    <property type="entry name" value="CcO_II-like_C"/>
</dbReference>
<evidence type="ECO:0000313" key="24">
    <source>
        <dbReference type="Proteomes" id="UP000051494"/>
    </source>
</evidence>
<accession>A0AAE3L6C5</accession>
<evidence type="ECO:0000256" key="8">
    <source>
        <dbReference type="ARBA" id="ARBA00022967"/>
    </source>
</evidence>
<keyword evidence="11 16" id="KW-0408">Iron</keyword>
<dbReference type="InterPro" id="IPR036909">
    <property type="entry name" value="Cyt_c-like_dom_sf"/>
</dbReference>
<keyword evidence="7 16" id="KW-0479">Metal-binding</keyword>
<evidence type="ECO:0000256" key="4">
    <source>
        <dbReference type="ARBA" id="ARBA00022617"/>
    </source>
</evidence>
<evidence type="ECO:0000256" key="5">
    <source>
        <dbReference type="ARBA" id="ARBA00022660"/>
    </source>
</evidence>
<dbReference type="Pfam" id="PF02790">
    <property type="entry name" value="COX2_TM"/>
    <property type="match status" value="1"/>
</dbReference>
<evidence type="ECO:0000313" key="23">
    <source>
        <dbReference type="EMBL" id="MCS5707479.1"/>
    </source>
</evidence>
<dbReference type="Gene3D" id="1.10.760.10">
    <property type="entry name" value="Cytochrome c-like domain"/>
    <property type="match status" value="1"/>
</dbReference>
<dbReference type="PROSITE" id="PS50857">
    <property type="entry name" value="COX2_CUA"/>
    <property type="match status" value="1"/>
</dbReference>
<dbReference type="AlphaFoldDB" id="A0AAE3L6C5"/>
<dbReference type="GO" id="GO:0004129">
    <property type="term" value="F:cytochrome-c oxidase activity"/>
    <property type="evidence" value="ECO:0007669"/>
    <property type="project" value="UniProtKB-EC"/>
</dbReference>
<evidence type="ECO:0000256" key="19">
    <source>
        <dbReference type="SAM" id="Phobius"/>
    </source>
</evidence>
<evidence type="ECO:0000256" key="16">
    <source>
        <dbReference type="PROSITE-ProRule" id="PRU00433"/>
    </source>
</evidence>
<evidence type="ECO:0000256" key="11">
    <source>
        <dbReference type="ARBA" id="ARBA00023004"/>
    </source>
</evidence>
<dbReference type="Pfam" id="PF13442">
    <property type="entry name" value="Cytochrome_CBB3"/>
    <property type="match status" value="1"/>
</dbReference>
<keyword evidence="24" id="KW-1185">Reference proteome</keyword>
<dbReference type="PROSITE" id="PS50999">
    <property type="entry name" value="COX2_TM"/>
    <property type="match status" value="1"/>
</dbReference>
<evidence type="ECO:0000259" key="21">
    <source>
        <dbReference type="PROSITE" id="PS50999"/>
    </source>
</evidence>
<dbReference type="NCBIfam" id="TIGR02866">
    <property type="entry name" value="CoxB"/>
    <property type="match status" value="1"/>
</dbReference>
<name>A0AAE3L6C5_9GAMM</name>
<keyword evidence="8" id="KW-1278">Translocase</keyword>
<dbReference type="PROSITE" id="PS00078">
    <property type="entry name" value="COX2"/>
    <property type="match status" value="1"/>
</dbReference>
<dbReference type="GO" id="GO:0016491">
    <property type="term" value="F:oxidoreductase activity"/>
    <property type="evidence" value="ECO:0007669"/>
    <property type="project" value="InterPro"/>
</dbReference>
<proteinExistence type="inferred from homology"/>
<dbReference type="InterPro" id="IPR008972">
    <property type="entry name" value="Cupredoxin"/>
</dbReference>
<feature type="domain" description="Cytochrome c" evidence="22">
    <location>
        <begin position="248"/>
        <end position="328"/>
    </location>
</feature>
<dbReference type="GO" id="GO:0042773">
    <property type="term" value="P:ATP synthesis coupled electron transport"/>
    <property type="evidence" value="ECO:0007669"/>
    <property type="project" value="TreeGrafter"/>
</dbReference>
<dbReference type="Proteomes" id="UP000051494">
    <property type="component" value="Unassembled WGS sequence"/>
</dbReference>
<dbReference type="GO" id="GO:0020037">
    <property type="term" value="F:heme binding"/>
    <property type="evidence" value="ECO:0007669"/>
    <property type="project" value="InterPro"/>
</dbReference>
<dbReference type="PANTHER" id="PTHR22888">
    <property type="entry name" value="CYTOCHROME C OXIDASE, SUBUNIT II"/>
    <property type="match status" value="1"/>
</dbReference>
<dbReference type="InterPro" id="IPR045187">
    <property type="entry name" value="CcO_II"/>
</dbReference>
<evidence type="ECO:0000256" key="10">
    <source>
        <dbReference type="ARBA" id="ARBA00022989"/>
    </source>
</evidence>
<dbReference type="GO" id="GO:0005886">
    <property type="term" value="C:plasma membrane"/>
    <property type="evidence" value="ECO:0007669"/>
    <property type="project" value="UniProtKB-SubCell"/>
</dbReference>
<dbReference type="InterPro" id="IPR001505">
    <property type="entry name" value="Copper_CuA"/>
</dbReference>
<dbReference type="GO" id="GO:0005507">
    <property type="term" value="F:copper ion binding"/>
    <property type="evidence" value="ECO:0007669"/>
    <property type="project" value="InterPro"/>
</dbReference>
<dbReference type="PRINTS" id="PR01166">
    <property type="entry name" value="CYCOXIDASEII"/>
</dbReference>
<comment type="cofactor">
    <cofactor evidence="18">
        <name>Cu cation</name>
        <dbReference type="ChEBI" id="CHEBI:23378"/>
    </cofactor>
    <text evidence="18">Binds a copper A center.</text>
</comment>
<keyword evidence="4 16" id="KW-0349">Heme</keyword>
<dbReference type="Gene3D" id="1.10.287.90">
    <property type="match status" value="1"/>
</dbReference>
<comment type="similarity">
    <text evidence="2 17">Belongs to the cytochrome c oxidase subunit 2 family.</text>
</comment>
<reference evidence="23" key="1">
    <citation type="journal article" date="2016" name="Genome Announc.">
        <title>Draft Genome Sequences of Two Novel Amoeba-Resistant Intranuclear Bacteria, 'Candidatus Berkiella cookevillensis' and 'Candidatus Berkiella aquae'.</title>
        <authorList>
            <person name="Mehari Y.T."/>
            <person name="Arivett B.A."/>
            <person name="Farone A.L."/>
            <person name="Gunderson J.H."/>
            <person name="Farone M.B."/>
        </authorList>
    </citation>
    <scope>NUCLEOTIDE SEQUENCE</scope>
    <source>
        <strain evidence="23">CC99</strain>
    </source>
</reference>
<sequence>MTQGVSSVSARIYDLHMIIFWICTIIAILVYSVMIYSIIRHRKSRGYKAAEFHESTTVEIIWTIIPFFILIAMAIPATSTLFDMEDVSDSDLTIKVTGYRWYWHYDYLDEDISFFSRLTTPDDQVYNLVPKGEHYLLEVDNHLVVPVGKKIRFLIGSKDVIHSWWVPAFGVKKDAIPGFIRQIWTQIDVDKPGIYRGQCAELCGAKHGYMPIVVEAKPYDEYVKWLEEQKQKQAAASADEDKEWSYDELMVKGEKEYNMVCAMCHQASGKGLPPTFPSLVDSPIVRTKDQRIHHIRNVLYGKNAMPAFGEQLSDVQIAAIITYERNAWGHETKEMVQPQEVKEQRQKG</sequence>
<keyword evidence="3 17" id="KW-0813">Transport</keyword>
<keyword evidence="13 19" id="KW-0472">Membrane</keyword>
<evidence type="ECO:0000256" key="14">
    <source>
        <dbReference type="ARBA" id="ARBA00024688"/>
    </source>
</evidence>
<keyword evidence="10 19" id="KW-1133">Transmembrane helix</keyword>
<comment type="subcellular location">
    <subcellularLocation>
        <location evidence="17">Cell membrane</location>
        <topology evidence="17">Multi-pass membrane protein</topology>
    </subcellularLocation>
    <subcellularLocation>
        <location evidence="1">Membrane</location>
        <topology evidence="1">Multi-pass membrane protein</topology>
    </subcellularLocation>
</comment>
<dbReference type="PANTHER" id="PTHR22888:SF9">
    <property type="entry name" value="CYTOCHROME C OXIDASE SUBUNIT 2"/>
    <property type="match status" value="1"/>
</dbReference>
<organism evidence="23 24">
    <name type="scientific">Candidatus Berkiella cookevillensis</name>
    <dbReference type="NCBI Taxonomy" id="437022"/>
    <lineage>
        <taxon>Bacteria</taxon>
        <taxon>Pseudomonadati</taxon>
        <taxon>Pseudomonadota</taxon>
        <taxon>Gammaproteobacteria</taxon>
        <taxon>Candidatus Berkiellales</taxon>
        <taxon>Candidatus Berkiellaceae</taxon>
        <taxon>Candidatus Berkiella</taxon>
    </lineage>
</organism>
<feature type="domain" description="Cytochrome oxidase subunit II transmembrane region profile" evidence="21">
    <location>
        <begin position="1"/>
        <end position="88"/>
    </location>
</feature>
<keyword evidence="6 17" id="KW-0812">Transmembrane</keyword>
<feature type="transmembrane region" description="Helical" evidence="19">
    <location>
        <begin position="18"/>
        <end position="39"/>
    </location>
</feature>
<dbReference type="PROSITE" id="PS51007">
    <property type="entry name" value="CYTC"/>
    <property type="match status" value="1"/>
</dbReference>
<evidence type="ECO:0000256" key="15">
    <source>
        <dbReference type="ARBA" id="ARBA00047816"/>
    </source>
</evidence>
<evidence type="ECO:0000256" key="12">
    <source>
        <dbReference type="ARBA" id="ARBA00023008"/>
    </source>
</evidence>
<evidence type="ECO:0000256" key="13">
    <source>
        <dbReference type="ARBA" id="ARBA00023136"/>
    </source>
</evidence>
<dbReference type="SUPFAM" id="SSF49503">
    <property type="entry name" value="Cupredoxins"/>
    <property type="match status" value="1"/>
</dbReference>
<evidence type="ECO:0000256" key="1">
    <source>
        <dbReference type="ARBA" id="ARBA00004141"/>
    </source>
</evidence>
<evidence type="ECO:0000259" key="22">
    <source>
        <dbReference type="PROSITE" id="PS51007"/>
    </source>
</evidence>
<evidence type="ECO:0000259" key="20">
    <source>
        <dbReference type="PROSITE" id="PS50857"/>
    </source>
</evidence>
<dbReference type="EC" id="7.1.1.9" evidence="18"/>
<dbReference type="Pfam" id="PF00116">
    <property type="entry name" value="COX2"/>
    <property type="match status" value="1"/>
</dbReference>
<keyword evidence="5 17" id="KW-0679">Respiratory chain</keyword>
<dbReference type="InterPro" id="IPR036257">
    <property type="entry name" value="Cyt_c_oxidase_su2_TM_sf"/>
</dbReference>
<comment type="function">
    <text evidence="14 18">Subunits I and II form the functional core of the enzyme complex. Electrons originating in cytochrome c are transferred via heme a and Cu(A) to the binuclear center formed by heme a3 and Cu(B).</text>
</comment>
<dbReference type="InterPro" id="IPR009056">
    <property type="entry name" value="Cyt_c-like_dom"/>
</dbReference>
<dbReference type="SUPFAM" id="SSF81464">
    <property type="entry name" value="Cytochrome c oxidase subunit II-like, transmembrane region"/>
    <property type="match status" value="1"/>
</dbReference>
<dbReference type="InterPro" id="IPR014222">
    <property type="entry name" value="Cyt_c_oxidase_su2"/>
</dbReference>
<comment type="catalytic activity">
    <reaction evidence="15 18">
        <text>4 Fe(II)-[cytochrome c] + O2 + 8 H(+)(in) = 4 Fe(III)-[cytochrome c] + 2 H2O + 4 H(+)(out)</text>
        <dbReference type="Rhea" id="RHEA:11436"/>
        <dbReference type="Rhea" id="RHEA-COMP:10350"/>
        <dbReference type="Rhea" id="RHEA-COMP:14399"/>
        <dbReference type="ChEBI" id="CHEBI:15377"/>
        <dbReference type="ChEBI" id="CHEBI:15378"/>
        <dbReference type="ChEBI" id="CHEBI:15379"/>
        <dbReference type="ChEBI" id="CHEBI:29033"/>
        <dbReference type="ChEBI" id="CHEBI:29034"/>
        <dbReference type="EC" id="7.1.1.9"/>
    </reaction>
</comment>
<feature type="domain" description="Cytochrome oxidase subunit II copper A binding" evidence="20">
    <location>
        <begin position="89"/>
        <end position="228"/>
    </location>
</feature>
<dbReference type="EMBL" id="LKHV02000001">
    <property type="protein sequence ID" value="MCS5707479.1"/>
    <property type="molecule type" value="Genomic_DNA"/>
</dbReference>
<keyword evidence="12 18" id="KW-0186">Copper</keyword>
<reference evidence="23" key="2">
    <citation type="submission" date="2021-06" db="EMBL/GenBank/DDBJ databases">
        <title>Genomic Description and Analysis of Intracellular Bacteria, Candidatus Berkiella cookevillensis and Candidatus Berkiella aquae.</title>
        <authorList>
            <person name="Kidane D.T."/>
            <person name="Mehari Y.T."/>
            <person name="Rice F.C."/>
            <person name="Arivett B.A."/>
            <person name="Farone A.L."/>
            <person name="Berk S.G."/>
            <person name="Farone M.B."/>
        </authorList>
    </citation>
    <scope>NUCLEOTIDE SEQUENCE</scope>
    <source>
        <strain evidence="23">CC99</strain>
    </source>
</reference>
<evidence type="ECO:0000256" key="7">
    <source>
        <dbReference type="ARBA" id="ARBA00022723"/>
    </source>
</evidence>
<dbReference type="SUPFAM" id="SSF46626">
    <property type="entry name" value="Cytochrome c"/>
    <property type="match status" value="1"/>
</dbReference>